<dbReference type="Proteomes" id="UP000306223">
    <property type="component" value="Unassembled WGS sequence"/>
</dbReference>
<dbReference type="EMBL" id="SUNH01000020">
    <property type="protein sequence ID" value="TJZ82778.1"/>
    <property type="molecule type" value="Genomic_DNA"/>
</dbReference>
<gene>
    <name evidence="2" type="ORF">FA740_14305</name>
</gene>
<dbReference type="CDD" id="cd16831">
    <property type="entry name" value="HemS-like_C"/>
    <property type="match status" value="1"/>
</dbReference>
<comment type="caution">
    <text evidence="2">The sequence shown here is derived from an EMBL/GenBank/DDBJ whole genome shotgun (WGS) entry which is preliminary data.</text>
</comment>
<feature type="domain" description="Haemin-degrading HemS/ChuX" evidence="1">
    <location>
        <begin position="15"/>
        <end position="147"/>
    </location>
</feature>
<keyword evidence="3" id="KW-1185">Reference proteome</keyword>
<protein>
    <recommendedName>
        <fullName evidence="1">Haemin-degrading HemS/ChuX domain-containing protein</fullName>
    </recommendedName>
</protein>
<dbReference type="OrthoDB" id="316630at2"/>
<evidence type="ECO:0000313" key="3">
    <source>
        <dbReference type="Proteomes" id="UP000306223"/>
    </source>
</evidence>
<dbReference type="InterPro" id="IPR053733">
    <property type="entry name" value="Heme_Transport_Util_sf"/>
</dbReference>
<proteinExistence type="predicted"/>
<evidence type="ECO:0000313" key="2">
    <source>
        <dbReference type="EMBL" id="TJZ82778.1"/>
    </source>
</evidence>
<evidence type="ECO:0000259" key="1">
    <source>
        <dbReference type="Pfam" id="PF05171"/>
    </source>
</evidence>
<sequence length="149" mass="16361">MTDTHQFNTLVRRRKMNRLGAYRVVGAPHARRLAVAASDALFHGVRDRVLAVMLFVGNMGCIQIHSGPVQVLTLAGPWLNVMDARFNLHLRADHVAEVWAVFKPTKRGEALSVEAFDAQGALIYQCFGMRADRGGDPDAWAQLVAGLPA</sequence>
<dbReference type="Pfam" id="PF05171">
    <property type="entry name" value="HemS"/>
    <property type="match status" value="1"/>
</dbReference>
<name>A0A4V5MT50_9RHOB</name>
<organism evidence="2 3">
    <name type="scientific">Paracoccus hibiscisoli</name>
    <dbReference type="NCBI Taxonomy" id="2023261"/>
    <lineage>
        <taxon>Bacteria</taxon>
        <taxon>Pseudomonadati</taxon>
        <taxon>Pseudomonadota</taxon>
        <taxon>Alphaproteobacteria</taxon>
        <taxon>Rhodobacterales</taxon>
        <taxon>Paracoccaceae</taxon>
        <taxon>Paracoccus</taxon>
    </lineage>
</organism>
<reference evidence="2 3" key="1">
    <citation type="submission" date="2019-04" db="EMBL/GenBank/DDBJ databases">
        <authorList>
            <person name="Li J."/>
        </authorList>
    </citation>
    <scope>NUCLEOTIDE SEQUENCE [LARGE SCALE GENOMIC DNA]</scope>
    <source>
        <strain evidence="2 3">CCTCC AB2016182</strain>
    </source>
</reference>
<dbReference type="GO" id="GO:0006826">
    <property type="term" value="P:iron ion transport"/>
    <property type="evidence" value="ECO:0007669"/>
    <property type="project" value="InterPro"/>
</dbReference>
<dbReference type="Gene3D" id="3.40.1570.10">
    <property type="entry name" value="HemS/ChuS/ChuX like domains"/>
    <property type="match status" value="2"/>
</dbReference>
<dbReference type="InterPro" id="IPR007845">
    <property type="entry name" value="HemS/ChuX_dom"/>
</dbReference>
<dbReference type="SUPFAM" id="SSF144064">
    <property type="entry name" value="Heme iron utilization protein-like"/>
    <property type="match status" value="1"/>
</dbReference>
<accession>A0A4V5MT50</accession>
<dbReference type="AlphaFoldDB" id="A0A4V5MT50"/>